<dbReference type="GeneID" id="27315894"/>
<evidence type="ECO:0000313" key="2">
    <source>
        <dbReference type="EMBL" id="KIW00567.1"/>
    </source>
</evidence>
<accession>A0A0D1YIA9</accession>
<dbReference type="Proteomes" id="UP000053259">
    <property type="component" value="Unassembled WGS sequence"/>
</dbReference>
<dbReference type="InParanoid" id="A0A0D1YIA9"/>
<protein>
    <recommendedName>
        <fullName evidence="1">Lipocalin-like domain-containing protein</fullName>
    </recommendedName>
</protein>
<dbReference type="HOGENOM" id="CLU_109259_2_1_1"/>
<organism evidence="2 3">
    <name type="scientific">Verruconis gallopava</name>
    <dbReference type="NCBI Taxonomy" id="253628"/>
    <lineage>
        <taxon>Eukaryota</taxon>
        <taxon>Fungi</taxon>
        <taxon>Dikarya</taxon>
        <taxon>Ascomycota</taxon>
        <taxon>Pezizomycotina</taxon>
        <taxon>Dothideomycetes</taxon>
        <taxon>Pleosporomycetidae</taxon>
        <taxon>Venturiales</taxon>
        <taxon>Sympoventuriaceae</taxon>
        <taxon>Verruconis</taxon>
    </lineage>
</organism>
<keyword evidence="3" id="KW-1185">Reference proteome</keyword>
<feature type="domain" description="Lipocalin-like" evidence="1">
    <location>
        <begin position="10"/>
        <end position="130"/>
    </location>
</feature>
<gene>
    <name evidence="2" type="ORF">PV09_07921</name>
</gene>
<dbReference type="RefSeq" id="XP_016210436.1">
    <property type="nucleotide sequence ID" value="XM_016361754.1"/>
</dbReference>
<dbReference type="EMBL" id="KN847562">
    <property type="protein sequence ID" value="KIW00567.1"/>
    <property type="molecule type" value="Genomic_DNA"/>
</dbReference>
<dbReference type="Pfam" id="PF13924">
    <property type="entry name" value="Lipocalin_5"/>
    <property type="match status" value="1"/>
</dbReference>
<dbReference type="VEuPathDB" id="FungiDB:PV09_07921"/>
<dbReference type="OrthoDB" id="3904217at2759"/>
<name>A0A0D1YIA9_9PEZI</name>
<sequence length="167" mass="18724">MTKSLRDRLIGAWDLIEYCAYLPDDEDDKVYPMGPDAKGIIMYTPDGYMSAQLLTPGQPKFDTAKGSEAEWARAGKNYVAYTGPFYLDEEGDDAGPLLLHHMRTSSLPYLVGDTQRRLVAIRDEPDGTYLVLSLKGTMKVAGQDRLIRVRWRRLPDNQATAPPNASR</sequence>
<proteinExistence type="predicted"/>
<evidence type="ECO:0000313" key="3">
    <source>
        <dbReference type="Proteomes" id="UP000053259"/>
    </source>
</evidence>
<evidence type="ECO:0000259" key="1">
    <source>
        <dbReference type="Pfam" id="PF13924"/>
    </source>
</evidence>
<dbReference type="AlphaFoldDB" id="A0A0D1YIA9"/>
<dbReference type="InterPro" id="IPR024311">
    <property type="entry name" value="Lipocalin-like"/>
</dbReference>
<reference evidence="2 3" key="1">
    <citation type="submission" date="2015-01" db="EMBL/GenBank/DDBJ databases">
        <title>The Genome Sequence of Ochroconis gallopava CBS43764.</title>
        <authorList>
            <consortium name="The Broad Institute Genomics Platform"/>
            <person name="Cuomo C."/>
            <person name="de Hoog S."/>
            <person name="Gorbushina A."/>
            <person name="Stielow B."/>
            <person name="Teixiera M."/>
            <person name="Abouelleil A."/>
            <person name="Chapman S.B."/>
            <person name="Priest M."/>
            <person name="Young S.K."/>
            <person name="Wortman J."/>
            <person name="Nusbaum C."/>
            <person name="Birren B."/>
        </authorList>
    </citation>
    <scope>NUCLEOTIDE SEQUENCE [LARGE SCALE GENOMIC DNA]</scope>
    <source>
        <strain evidence="2 3">CBS 43764</strain>
    </source>
</reference>